<name>A0A812TZI9_9DINO</name>
<reference evidence="2" key="1">
    <citation type="submission" date="2021-02" db="EMBL/GenBank/DDBJ databases">
        <authorList>
            <person name="Dougan E. K."/>
            <person name="Rhodes N."/>
            <person name="Thang M."/>
            <person name="Chan C."/>
        </authorList>
    </citation>
    <scope>NUCLEOTIDE SEQUENCE</scope>
</reference>
<dbReference type="Proteomes" id="UP000601435">
    <property type="component" value="Unassembled WGS sequence"/>
</dbReference>
<feature type="region of interest" description="Disordered" evidence="1">
    <location>
        <begin position="62"/>
        <end position="89"/>
    </location>
</feature>
<comment type="caution">
    <text evidence="2">The sequence shown here is derived from an EMBL/GenBank/DDBJ whole genome shotgun (WGS) entry which is preliminary data.</text>
</comment>
<keyword evidence="3" id="KW-1185">Reference proteome</keyword>
<sequence>VHIAELPSLGGELRDRLDSLGRCRCGDGRGRVRCGLSPVAGCQSFGCRLGIPWRRGRALFSARGSGRRGGGAGDQAPQGALRSGRLPSP</sequence>
<feature type="non-terminal residue" evidence="2">
    <location>
        <position position="1"/>
    </location>
</feature>
<organism evidence="2 3">
    <name type="scientific">Symbiodinium necroappetens</name>
    <dbReference type="NCBI Taxonomy" id="1628268"/>
    <lineage>
        <taxon>Eukaryota</taxon>
        <taxon>Sar</taxon>
        <taxon>Alveolata</taxon>
        <taxon>Dinophyceae</taxon>
        <taxon>Suessiales</taxon>
        <taxon>Symbiodiniaceae</taxon>
        <taxon>Symbiodinium</taxon>
    </lineage>
</organism>
<dbReference type="AlphaFoldDB" id="A0A812TZI9"/>
<feature type="non-terminal residue" evidence="2">
    <location>
        <position position="89"/>
    </location>
</feature>
<proteinExistence type="predicted"/>
<protein>
    <submittedName>
        <fullName evidence="2">Uncharacterized protein</fullName>
    </submittedName>
</protein>
<evidence type="ECO:0000313" key="3">
    <source>
        <dbReference type="Proteomes" id="UP000601435"/>
    </source>
</evidence>
<evidence type="ECO:0000256" key="1">
    <source>
        <dbReference type="SAM" id="MobiDB-lite"/>
    </source>
</evidence>
<gene>
    <name evidence="2" type="ORF">SNEC2469_LOCUS15680</name>
</gene>
<evidence type="ECO:0000313" key="2">
    <source>
        <dbReference type="EMBL" id="CAE7544720.1"/>
    </source>
</evidence>
<accession>A0A812TZI9</accession>
<dbReference type="EMBL" id="CAJNJA010025536">
    <property type="protein sequence ID" value="CAE7544720.1"/>
    <property type="molecule type" value="Genomic_DNA"/>
</dbReference>